<evidence type="ECO:0000313" key="1">
    <source>
        <dbReference type="EMBL" id="EFH82132.1"/>
    </source>
</evidence>
<name>D6TZZ2_KTERA</name>
<dbReference type="InParanoid" id="D6TZZ2"/>
<reference evidence="1 2" key="1">
    <citation type="journal article" date="2011" name="Stand. Genomic Sci.">
        <title>Non-contiguous finished genome sequence and contextual data of the filamentous soil bacterium Ktedonobacter racemifer type strain (SOSP1-21).</title>
        <authorList>
            <person name="Chang Y.J."/>
            <person name="Land M."/>
            <person name="Hauser L."/>
            <person name="Chertkov O."/>
            <person name="Del Rio T.G."/>
            <person name="Nolan M."/>
            <person name="Copeland A."/>
            <person name="Tice H."/>
            <person name="Cheng J.F."/>
            <person name="Lucas S."/>
            <person name="Han C."/>
            <person name="Goodwin L."/>
            <person name="Pitluck S."/>
            <person name="Ivanova N."/>
            <person name="Ovchinikova G."/>
            <person name="Pati A."/>
            <person name="Chen A."/>
            <person name="Palaniappan K."/>
            <person name="Mavromatis K."/>
            <person name="Liolios K."/>
            <person name="Brettin T."/>
            <person name="Fiebig A."/>
            <person name="Rohde M."/>
            <person name="Abt B."/>
            <person name="Goker M."/>
            <person name="Detter J.C."/>
            <person name="Woyke T."/>
            <person name="Bristow J."/>
            <person name="Eisen J.A."/>
            <person name="Markowitz V."/>
            <person name="Hugenholtz P."/>
            <person name="Kyrpides N.C."/>
            <person name="Klenk H.P."/>
            <person name="Lapidus A."/>
        </authorList>
    </citation>
    <scope>NUCLEOTIDE SEQUENCE [LARGE SCALE GENOMIC DNA]</scope>
    <source>
        <strain evidence="2">DSM 44963</strain>
    </source>
</reference>
<accession>D6TZZ2</accession>
<keyword evidence="2" id="KW-1185">Reference proteome</keyword>
<gene>
    <name evidence="1" type="ORF">Krac_2915</name>
</gene>
<dbReference type="AlphaFoldDB" id="D6TZZ2"/>
<comment type="caution">
    <text evidence="1">The sequence shown here is derived from an EMBL/GenBank/DDBJ whole genome shotgun (WGS) entry which is preliminary data.</text>
</comment>
<organism evidence="1 2">
    <name type="scientific">Ktedonobacter racemifer DSM 44963</name>
    <dbReference type="NCBI Taxonomy" id="485913"/>
    <lineage>
        <taxon>Bacteria</taxon>
        <taxon>Bacillati</taxon>
        <taxon>Chloroflexota</taxon>
        <taxon>Ktedonobacteria</taxon>
        <taxon>Ktedonobacterales</taxon>
        <taxon>Ktedonobacteraceae</taxon>
        <taxon>Ktedonobacter</taxon>
    </lineage>
</organism>
<dbReference type="RefSeq" id="WP_007919991.1">
    <property type="nucleotide sequence ID" value="NZ_ADVG01000004.1"/>
</dbReference>
<sequence length="74" mass="7851">MVFQAMEDGSVGQVGSLVNEGLSDLVIGLVIEVLGGKGCSINDGKACILMTNEMSFDQLHLVPPPFPTTRPSCW</sequence>
<protein>
    <submittedName>
        <fullName evidence="1">Uncharacterized protein</fullName>
    </submittedName>
</protein>
<dbReference type="Proteomes" id="UP000004508">
    <property type="component" value="Unassembled WGS sequence"/>
</dbReference>
<evidence type="ECO:0000313" key="2">
    <source>
        <dbReference type="Proteomes" id="UP000004508"/>
    </source>
</evidence>
<proteinExistence type="predicted"/>
<dbReference type="EMBL" id="ADVG01000004">
    <property type="protein sequence ID" value="EFH82132.1"/>
    <property type="molecule type" value="Genomic_DNA"/>
</dbReference>